<proteinExistence type="predicted"/>
<feature type="compositionally biased region" description="Acidic residues" evidence="5">
    <location>
        <begin position="148"/>
        <end position="159"/>
    </location>
</feature>
<keyword evidence="3" id="KW-0963">Cytoplasm</keyword>
<evidence type="ECO:0000256" key="4">
    <source>
        <dbReference type="ARBA" id="ARBA00023242"/>
    </source>
</evidence>
<evidence type="ECO:0000313" key="7">
    <source>
        <dbReference type="Proteomes" id="UP000053317"/>
    </source>
</evidence>
<dbReference type="Pfam" id="PF03517">
    <property type="entry name" value="Voldacs"/>
    <property type="match status" value="1"/>
</dbReference>
<reference evidence="6 7" key="1">
    <citation type="submission" date="2015-05" db="EMBL/GenBank/DDBJ databases">
        <title>Distinctive expansion of gene families associated with plant cell wall degradation and secondary metabolism in the genomes of grapevine trunk pathogens.</title>
        <authorList>
            <person name="Lawrence D.P."/>
            <person name="Travadon R."/>
            <person name="Rolshausen P.E."/>
            <person name="Baumgartner K."/>
        </authorList>
    </citation>
    <scope>NUCLEOTIDE SEQUENCE [LARGE SCALE GENOMIC DNA]</scope>
    <source>
        <strain evidence="6">UCRPC4</strain>
    </source>
</reference>
<feature type="region of interest" description="Disordered" evidence="5">
    <location>
        <begin position="103"/>
        <end position="194"/>
    </location>
</feature>
<dbReference type="EMBL" id="LCWF01000062">
    <property type="protein sequence ID" value="KKY24180.1"/>
    <property type="molecule type" value="Genomic_DNA"/>
</dbReference>
<keyword evidence="4" id="KW-0539">Nucleus</keyword>
<feature type="compositionally biased region" description="Acidic residues" evidence="5">
    <location>
        <begin position="177"/>
        <end position="186"/>
    </location>
</feature>
<feature type="region of interest" description="Disordered" evidence="5">
    <location>
        <begin position="71"/>
        <end position="90"/>
    </location>
</feature>
<evidence type="ECO:0000256" key="5">
    <source>
        <dbReference type="SAM" id="MobiDB-lite"/>
    </source>
</evidence>
<evidence type="ECO:0000256" key="1">
    <source>
        <dbReference type="ARBA" id="ARBA00004123"/>
    </source>
</evidence>
<dbReference type="InterPro" id="IPR039924">
    <property type="entry name" value="ICln/Lot5/Saf5"/>
</dbReference>
<protein>
    <submittedName>
        <fullName evidence="6">Uncharacterized protein</fullName>
    </submittedName>
</protein>
<evidence type="ECO:0000313" key="6">
    <source>
        <dbReference type="EMBL" id="KKY24180.1"/>
    </source>
</evidence>
<feature type="compositionally biased region" description="Low complexity" evidence="5">
    <location>
        <begin position="23"/>
        <end position="59"/>
    </location>
</feature>
<dbReference type="OrthoDB" id="19714at2759"/>
<comment type="subcellular location">
    <subcellularLocation>
        <location evidence="2">Cytoplasm</location>
    </subcellularLocation>
    <subcellularLocation>
        <location evidence="1">Nucleus</location>
    </subcellularLocation>
</comment>
<dbReference type="Proteomes" id="UP000053317">
    <property type="component" value="Unassembled WGS sequence"/>
</dbReference>
<dbReference type="GO" id="GO:0005634">
    <property type="term" value="C:nucleus"/>
    <property type="evidence" value="ECO:0007669"/>
    <property type="project" value="UniProtKB-SubCell"/>
</dbReference>
<feature type="region of interest" description="Disordered" evidence="5">
    <location>
        <begin position="1"/>
        <end position="59"/>
    </location>
</feature>
<evidence type="ECO:0000256" key="2">
    <source>
        <dbReference type="ARBA" id="ARBA00004496"/>
    </source>
</evidence>
<comment type="caution">
    <text evidence="6">The sequence shown here is derived from an EMBL/GenBank/DDBJ whole genome shotgun (WGS) entry which is preliminary data.</text>
</comment>
<evidence type="ECO:0000256" key="3">
    <source>
        <dbReference type="ARBA" id="ARBA00022490"/>
    </source>
</evidence>
<gene>
    <name evidence="6" type="ORF">UCRPC4_g02546</name>
</gene>
<dbReference type="GO" id="GO:0005737">
    <property type="term" value="C:cytoplasm"/>
    <property type="evidence" value="ECO:0007669"/>
    <property type="project" value="UniProtKB-SubCell"/>
</dbReference>
<accession>A0A0G2H645</accession>
<keyword evidence="7" id="KW-1185">Reference proteome</keyword>
<dbReference type="AlphaFoldDB" id="A0A0G2H645"/>
<sequence length="194" mass="19825">MQLISSSGDEAGGDGSAEDEDVTSVSLTIIPSPSPLDSSAPAETLATTQETTSDPTPTEATLLFTALSACSNLHPDPIDENEDDGQQNPAFASSALFQAGLIQPGSQTGDLPPPMPGSGGWITAENIGDYVDEEGNWIGGGDGNGADEAGEEENVDGEEATPLGPGAGTIRSREGDSEAAEGDETDETKWRRTS</sequence>
<name>A0A0G2H645_PHACM</name>
<reference evidence="6 7" key="2">
    <citation type="submission" date="2015-05" db="EMBL/GenBank/DDBJ databases">
        <authorList>
            <person name="Morales-Cruz A."/>
            <person name="Amrine K.C."/>
            <person name="Cantu D."/>
        </authorList>
    </citation>
    <scope>NUCLEOTIDE SEQUENCE [LARGE SCALE GENOMIC DNA]</scope>
    <source>
        <strain evidence="6">UCRPC4</strain>
    </source>
</reference>
<organism evidence="6 7">
    <name type="scientific">Phaeomoniella chlamydospora</name>
    <name type="common">Phaeoacremonium chlamydosporum</name>
    <dbReference type="NCBI Taxonomy" id="158046"/>
    <lineage>
        <taxon>Eukaryota</taxon>
        <taxon>Fungi</taxon>
        <taxon>Dikarya</taxon>
        <taxon>Ascomycota</taxon>
        <taxon>Pezizomycotina</taxon>
        <taxon>Eurotiomycetes</taxon>
        <taxon>Chaetothyriomycetidae</taxon>
        <taxon>Phaeomoniellales</taxon>
        <taxon>Phaeomoniellaceae</taxon>
        <taxon>Phaeomoniella</taxon>
    </lineage>
</organism>